<feature type="signal peptide" evidence="15">
    <location>
        <begin position="1"/>
        <end position="29"/>
    </location>
</feature>
<dbReference type="PANTHER" id="PTHR33446">
    <property type="entry name" value="PROTEIN TONB-RELATED"/>
    <property type="match status" value="1"/>
</dbReference>
<keyword evidence="18" id="KW-1185">Reference proteome</keyword>
<evidence type="ECO:0000256" key="15">
    <source>
        <dbReference type="SAM" id="SignalP"/>
    </source>
</evidence>
<name>A0ABP9DUU9_9GAMM</name>
<dbReference type="Proteomes" id="UP001501323">
    <property type="component" value="Unassembled WGS sequence"/>
</dbReference>
<dbReference type="PROSITE" id="PS52015">
    <property type="entry name" value="TONB_CTD"/>
    <property type="match status" value="1"/>
</dbReference>
<keyword evidence="4 13" id="KW-0813">Transport</keyword>
<evidence type="ECO:0000256" key="13">
    <source>
        <dbReference type="RuleBase" id="RU362123"/>
    </source>
</evidence>
<evidence type="ECO:0000256" key="11">
    <source>
        <dbReference type="ARBA" id="ARBA00023136"/>
    </source>
</evidence>
<feature type="chain" id="PRO_5046966098" description="Protein TonB" evidence="15">
    <location>
        <begin position="30"/>
        <end position="341"/>
    </location>
</feature>
<keyword evidence="15" id="KW-0732">Signal</keyword>
<evidence type="ECO:0000256" key="6">
    <source>
        <dbReference type="ARBA" id="ARBA00022519"/>
    </source>
</evidence>
<keyword evidence="7" id="KW-0812">Transmembrane</keyword>
<dbReference type="InterPro" id="IPR006260">
    <property type="entry name" value="TonB/TolA_C"/>
</dbReference>
<keyword evidence="6 13" id="KW-0997">Cell inner membrane</keyword>
<protein>
    <recommendedName>
        <fullName evidence="3 13">Protein TonB</fullName>
    </recommendedName>
</protein>
<evidence type="ECO:0000256" key="2">
    <source>
        <dbReference type="ARBA" id="ARBA00006555"/>
    </source>
</evidence>
<dbReference type="PRINTS" id="PR01374">
    <property type="entry name" value="TONBPROTEIN"/>
</dbReference>
<feature type="compositionally biased region" description="Pro residues" evidence="14">
    <location>
        <begin position="240"/>
        <end position="257"/>
    </location>
</feature>
<dbReference type="RefSeq" id="WP_345293966.1">
    <property type="nucleotide sequence ID" value="NZ_BAABJY010000001.1"/>
</dbReference>
<comment type="function">
    <text evidence="13">Interacts with outer membrane receptor proteins that carry out high-affinity binding and energy dependent uptake into the periplasmic space of specific substrates. It could act to transduce energy from the cytoplasmic membrane to specific energy-requiring processes in the outer membrane, resulting in the release into the periplasm of ligands bound by these outer membrane proteins.</text>
</comment>
<dbReference type="InterPro" id="IPR003538">
    <property type="entry name" value="TonB"/>
</dbReference>
<evidence type="ECO:0000259" key="16">
    <source>
        <dbReference type="PROSITE" id="PS52015"/>
    </source>
</evidence>
<keyword evidence="8" id="KW-0677">Repeat</keyword>
<dbReference type="InterPro" id="IPR037682">
    <property type="entry name" value="TonB_C"/>
</dbReference>
<feature type="compositionally biased region" description="Low complexity" evidence="14">
    <location>
        <begin position="165"/>
        <end position="177"/>
    </location>
</feature>
<dbReference type="PANTHER" id="PTHR33446:SF8">
    <property type="entry name" value="PROTEIN TONB"/>
    <property type="match status" value="1"/>
</dbReference>
<reference evidence="18" key="1">
    <citation type="journal article" date="2019" name="Int. J. Syst. Evol. Microbiol.">
        <title>The Global Catalogue of Microorganisms (GCM) 10K type strain sequencing project: providing services to taxonomists for standard genome sequencing and annotation.</title>
        <authorList>
            <consortium name="The Broad Institute Genomics Platform"/>
            <consortium name="The Broad Institute Genome Sequencing Center for Infectious Disease"/>
            <person name="Wu L."/>
            <person name="Ma J."/>
        </authorList>
    </citation>
    <scope>NUCLEOTIDE SEQUENCE [LARGE SCALE GENOMIC DNA]</scope>
    <source>
        <strain evidence="18">JCM 18392</strain>
    </source>
</reference>
<comment type="subunit">
    <text evidence="12">Homodimer. Forms a complex with the accessory proteins ExbB and ExbD.</text>
</comment>
<feature type="compositionally biased region" description="Low complexity" evidence="14">
    <location>
        <begin position="194"/>
        <end position="213"/>
    </location>
</feature>
<dbReference type="InterPro" id="IPR051045">
    <property type="entry name" value="TonB-dependent_transducer"/>
</dbReference>
<comment type="similarity">
    <text evidence="2 13">Belongs to the TonB family.</text>
</comment>
<keyword evidence="5 13" id="KW-1003">Cell membrane</keyword>
<dbReference type="SUPFAM" id="SSF74653">
    <property type="entry name" value="TolA/TonB C-terminal domain"/>
    <property type="match status" value="1"/>
</dbReference>
<evidence type="ECO:0000256" key="4">
    <source>
        <dbReference type="ARBA" id="ARBA00022448"/>
    </source>
</evidence>
<sequence>MSSSNTNQTASTKVILRLALVAFVACSVAACKKDEAAGPAADAPADAATAEQQVDEASAALAALTPEQLREKARTAYAESRLYAPAGDNAMEYYLALREKVPGDAGVSSALTDLMPMVVIATEQSRDREDFAEAQRLYVLIDKANSQHPSLERLKRTIAEAQSTAAQRAEQAELSAEQEAERQKQLAEERERQQQQQQQQAAQQLAAQQAAEQRAAEQRAAEQRAAQQRAAEQTAAQPAPAQPAPARPAQPATPPPSNELRAVSTPAPEYPADAYRSRQSGEVEVEFTVNPDGSVSNARVVRSNPSRVFDRAALSAVRQWRFQPVGAPVTTRRSIAFNPGG</sequence>
<keyword evidence="13" id="KW-0735">Signal-anchor</keyword>
<evidence type="ECO:0000256" key="8">
    <source>
        <dbReference type="ARBA" id="ARBA00022737"/>
    </source>
</evidence>
<gene>
    <name evidence="17" type="ORF">GCM10023332_05570</name>
</gene>
<feature type="compositionally biased region" description="Low complexity" evidence="14">
    <location>
        <begin position="223"/>
        <end position="239"/>
    </location>
</feature>
<feature type="compositionally biased region" description="Basic and acidic residues" evidence="14">
    <location>
        <begin position="179"/>
        <end position="193"/>
    </location>
</feature>
<evidence type="ECO:0000256" key="10">
    <source>
        <dbReference type="ARBA" id="ARBA00022989"/>
    </source>
</evidence>
<feature type="domain" description="TonB C-terminal" evidence="16">
    <location>
        <begin position="255"/>
        <end position="341"/>
    </location>
</feature>
<evidence type="ECO:0000256" key="5">
    <source>
        <dbReference type="ARBA" id="ARBA00022475"/>
    </source>
</evidence>
<dbReference type="EMBL" id="BAABJY010000001">
    <property type="protein sequence ID" value="GAA4856775.1"/>
    <property type="molecule type" value="Genomic_DNA"/>
</dbReference>
<keyword evidence="9 13" id="KW-0653">Protein transport</keyword>
<evidence type="ECO:0000313" key="17">
    <source>
        <dbReference type="EMBL" id="GAA4856775.1"/>
    </source>
</evidence>
<evidence type="ECO:0000256" key="1">
    <source>
        <dbReference type="ARBA" id="ARBA00004383"/>
    </source>
</evidence>
<evidence type="ECO:0000256" key="7">
    <source>
        <dbReference type="ARBA" id="ARBA00022692"/>
    </source>
</evidence>
<keyword evidence="11" id="KW-0472">Membrane</keyword>
<dbReference type="NCBIfam" id="TIGR01352">
    <property type="entry name" value="tonB_Cterm"/>
    <property type="match status" value="1"/>
</dbReference>
<comment type="subcellular location">
    <subcellularLocation>
        <location evidence="1 13">Cell inner membrane</location>
        <topology evidence="1 13">Single-pass membrane protein</topology>
        <orientation evidence="1 13">Periplasmic side</orientation>
    </subcellularLocation>
</comment>
<evidence type="ECO:0000256" key="9">
    <source>
        <dbReference type="ARBA" id="ARBA00022927"/>
    </source>
</evidence>
<dbReference type="Gene3D" id="3.30.2420.10">
    <property type="entry name" value="TonB"/>
    <property type="match status" value="1"/>
</dbReference>
<accession>A0ABP9DUU9</accession>
<proteinExistence type="inferred from homology"/>
<evidence type="ECO:0000256" key="14">
    <source>
        <dbReference type="SAM" id="MobiDB-lite"/>
    </source>
</evidence>
<evidence type="ECO:0000256" key="12">
    <source>
        <dbReference type="ARBA" id="ARBA00025849"/>
    </source>
</evidence>
<organism evidence="17 18">
    <name type="scientific">Luteimonas vadosa</name>
    <dbReference type="NCBI Taxonomy" id="1165507"/>
    <lineage>
        <taxon>Bacteria</taxon>
        <taxon>Pseudomonadati</taxon>
        <taxon>Pseudomonadota</taxon>
        <taxon>Gammaproteobacteria</taxon>
        <taxon>Lysobacterales</taxon>
        <taxon>Lysobacteraceae</taxon>
        <taxon>Luteimonas</taxon>
    </lineage>
</organism>
<dbReference type="Pfam" id="PF03544">
    <property type="entry name" value="TonB_C"/>
    <property type="match status" value="1"/>
</dbReference>
<comment type="caution">
    <text evidence="17">The sequence shown here is derived from an EMBL/GenBank/DDBJ whole genome shotgun (WGS) entry which is preliminary data.</text>
</comment>
<evidence type="ECO:0000313" key="18">
    <source>
        <dbReference type="Proteomes" id="UP001501323"/>
    </source>
</evidence>
<feature type="region of interest" description="Disordered" evidence="14">
    <location>
        <begin position="165"/>
        <end position="277"/>
    </location>
</feature>
<evidence type="ECO:0000256" key="3">
    <source>
        <dbReference type="ARBA" id="ARBA00022362"/>
    </source>
</evidence>
<keyword evidence="10" id="KW-1133">Transmembrane helix</keyword>